<dbReference type="InterPro" id="IPR007197">
    <property type="entry name" value="rSAM"/>
</dbReference>
<dbReference type="CDD" id="cd01335">
    <property type="entry name" value="Radical_SAM"/>
    <property type="match status" value="1"/>
</dbReference>
<proteinExistence type="predicted"/>
<protein>
    <submittedName>
        <fullName evidence="7">FxsB family cyclophane-forming radical SAM/SPASM peptide maturase</fullName>
    </submittedName>
</protein>
<dbReference type="InterPro" id="IPR023867">
    <property type="entry name" value="Sulphatase_maturase_rSAM"/>
</dbReference>
<feature type="domain" description="Radical SAM core" evidence="6">
    <location>
        <begin position="5"/>
        <end position="234"/>
    </location>
</feature>
<dbReference type="InterPro" id="IPR058240">
    <property type="entry name" value="rSAM_sf"/>
</dbReference>
<evidence type="ECO:0000256" key="1">
    <source>
        <dbReference type="ARBA" id="ARBA00022691"/>
    </source>
</evidence>
<keyword evidence="2" id="KW-0479">Metal-binding</keyword>
<evidence type="ECO:0000313" key="8">
    <source>
        <dbReference type="Proteomes" id="UP001592531"/>
    </source>
</evidence>
<dbReference type="SFLD" id="SFLDG01386">
    <property type="entry name" value="main_SPASM_domain-containing"/>
    <property type="match status" value="1"/>
</dbReference>
<dbReference type="SUPFAM" id="SSF102114">
    <property type="entry name" value="Radical SAM enzymes"/>
    <property type="match status" value="1"/>
</dbReference>
<evidence type="ECO:0000313" key="7">
    <source>
        <dbReference type="EMBL" id="MFC1415311.1"/>
    </source>
</evidence>
<dbReference type="NCBIfam" id="TIGR04269">
    <property type="entry name" value="SAM_SPASM_FxsB"/>
    <property type="match status" value="1"/>
</dbReference>
<dbReference type="SFLD" id="SFLDG01072">
    <property type="entry name" value="dehydrogenase_like"/>
    <property type="match status" value="1"/>
</dbReference>
<dbReference type="RefSeq" id="WP_380530785.1">
    <property type="nucleotide sequence ID" value="NZ_JBHFAB010000001.1"/>
</dbReference>
<keyword evidence="4" id="KW-0411">Iron-sulfur</keyword>
<gene>
    <name evidence="7" type="ORF">ACEZDE_01430</name>
</gene>
<evidence type="ECO:0000256" key="4">
    <source>
        <dbReference type="ARBA" id="ARBA00023014"/>
    </source>
</evidence>
<comment type="caution">
    <text evidence="7">The sequence shown here is derived from an EMBL/GenBank/DDBJ whole genome shotgun (WGS) entry which is preliminary data.</text>
</comment>
<evidence type="ECO:0000259" key="6">
    <source>
        <dbReference type="PROSITE" id="PS51918"/>
    </source>
</evidence>
<organism evidence="7 8">
    <name type="scientific">Streptacidiphilus cavernicola</name>
    <dbReference type="NCBI Taxonomy" id="3342716"/>
    <lineage>
        <taxon>Bacteria</taxon>
        <taxon>Bacillati</taxon>
        <taxon>Actinomycetota</taxon>
        <taxon>Actinomycetes</taxon>
        <taxon>Kitasatosporales</taxon>
        <taxon>Streptomycetaceae</taxon>
        <taxon>Streptacidiphilus</taxon>
    </lineage>
</organism>
<feature type="region of interest" description="Disordered" evidence="5">
    <location>
        <begin position="531"/>
        <end position="552"/>
    </location>
</feature>
<dbReference type="EMBL" id="JBHFAB010000001">
    <property type="protein sequence ID" value="MFC1415311.1"/>
    <property type="molecule type" value="Genomic_DNA"/>
</dbReference>
<dbReference type="PANTHER" id="PTHR43273">
    <property type="entry name" value="ANAEROBIC SULFATASE-MATURATING ENZYME HOMOLOG ASLB-RELATED"/>
    <property type="match status" value="1"/>
</dbReference>
<evidence type="ECO:0000256" key="3">
    <source>
        <dbReference type="ARBA" id="ARBA00023004"/>
    </source>
</evidence>
<dbReference type="Gene3D" id="3.20.20.70">
    <property type="entry name" value="Aldolase class I"/>
    <property type="match status" value="1"/>
</dbReference>
<keyword evidence="8" id="KW-1185">Reference proteome</keyword>
<dbReference type="InterPro" id="IPR026335">
    <property type="entry name" value="rSAM_SPASM_FxsB"/>
</dbReference>
<dbReference type="Pfam" id="PF04055">
    <property type="entry name" value="Radical_SAM"/>
    <property type="match status" value="1"/>
</dbReference>
<keyword evidence="1" id="KW-0949">S-adenosyl-L-methionine</keyword>
<dbReference type="PROSITE" id="PS51918">
    <property type="entry name" value="RADICAL_SAM"/>
    <property type="match status" value="1"/>
</dbReference>
<name>A0ABV6VP11_9ACTN</name>
<evidence type="ECO:0000256" key="5">
    <source>
        <dbReference type="SAM" id="MobiDB-lite"/>
    </source>
</evidence>
<sequence>MDTTLVPFSQFVLKMHSRCDLACDHCYIYEHADTSWMGRPKAASDEVLTRTAERIAEHAKAHGLSAVHVVFHGGEPLLAGRPRLRRAAEELTAALAGVCALDLRIHTNGVLLDERFCDLFAEFDVKVGISLDGDKAANDLHRRYADGRSSHAKVIQAIELLNQPRFRHLYAGILCTIDIRNDPIAVYEALVELEPPRIDFLLPHATWDEPPLRPDGSPTPYADWLGAIFERWERQGRPVPVRIFDSVLRTLRGQSSLTESLGLDPADLVVIDTDGTLEQADSLKTAFDGAAATGFDVFSHDLDTAARHPGMIDRQLGLESLSAQCRACPVVRSCGGGLYAHRYRTGHGFDNPSVFCADLLKLITDIEEQTVSAPDAQAPDRTPGPDQEQLRELAAGYGGAGAVRALADSQFEVSREIVARVFSQTGRSPEARAAWELMTELDTAAPQALDQVMAHPYTRSWAYRCLQGDGGADAGGLAEIAAAAAVRAGYDRAVRVPVRGGLLRLPTLGALRLDGVSEALVTARPDGFQVRSGGEPLRISTDGDGWDDDRDPRWQPLRRCELPGWTVALEDTDPQRDAHLHPVAGRLSRGEAEAWRSALAEAWQLIRRTLPGYADGVAAGLSTITPLAPGPEGSDVSAAARQAFGTVGIARPAGPDTLALLIVHEFQHVKLGAVLDLADLFDPTDTAPRFSPPWRPDPRPLEGLFQGTYAHVAVAEYWRSRRLDLIGQGADDAAVAHASAAFDTWRRHTAQAVEDLAGSGSLTELGERFTAGMRATVAPWLDEPCSTRPSGRGPALVPGS</sequence>
<dbReference type="SFLD" id="SFLDS00029">
    <property type="entry name" value="Radical_SAM"/>
    <property type="match status" value="1"/>
</dbReference>
<accession>A0ABV6VP11</accession>
<dbReference type="PANTHER" id="PTHR43273:SF8">
    <property type="entry name" value="RADICAL SAM DOMAIN PROTEIN"/>
    <property type="match status" value="1"/>
</dbReference>
<dbReference type="InterPro" id="IPR026337">
    <property type="entry name" value="AKG_HExxH"/>
</dbReference>
<dbReference type="NCBIfam" id="TIGR04267">
    <property type="entry name" value="mod_HExxH"/>
    <property type="match status" value="1"/>
</dbReference>
<reference evidence="7 8" key="1">
    <citation type="submission" date="2024-09" db="EMBL/GenBank/DDBJ databases">
        <authorList>
            <person name="Lee S.D."/>
        </authorList>
    </citation>
    <scope>NUCLEOTIDE SEQUENCE [LARGE SCALE GENOMIC DNA]</scope>
    <source>
        <strain evidence="7 8">N8-3</strain>
    </source>
</reference>
<dbReference type="SFLD" id="SFLDG01067">
    <property type="entry name" value="SPASM/twitch_domain_containing"/>
    <property type="match status" value="1"/>
</dbReference>
<evidence type="ECO:0000256" key="2">
    <source>
        <dbReference type="ARBA" id="ARBA00022723"/>
    </source>
</evidence>
<dbReference type="Proteomes" id="UP001592531">
    <property type="component" value="Unassembled WGS sequence"/>
</dbReference>
<dbReference type="InterPro" id="IPR013785">
    <property type="entry name" value="Aldolase_TIM"/>
</dbReference>
<keyword evidence="3" id="KW-0408">Iron</keyword>